<sequence>MKTRSLIVITLTALTILFILDSCSNSGNTLASVSTIDSLRKQIKDLTAGNDSVNKHLVKFDTLDFVVFSQQQWVRFHETHSKDIIVNWPDGHHTTGLERHIEDMKAMFVYAPNTNIKIHPIRFGSGEWTCVTGVMTGTFTKPMPIGGGKFIQPTGKSFSIPMCTVGHWKNGLMVEESLFWDNQTYMTQMGLGK</sequence>
<accession>A0AAJ5WBK8</accession>
<dbReference type="PANTHER" id="PTHR38436:SF1">
    <property type="entry name" value="ESTER CYCLASE"/>
    <property type="match status" value="1"/>
</dbReference>
<reference evidence="1" key="1">
    <citation type="submission" date="2023-03" db="EMBL/GenBank/DDBJ databases">
        <title>Andean soil-derived lignocellulolytic bacterial consortium as a source of novel taxa and putative plastic-active enzymes.</title>
        <authorList>
            <person name="Diaz-Garcia L."/>
            <person name="Chuvochina M."/>
            <person name="Feuerriegel G."/>
            <person name="Bunk B."/>
            <person name="Sproer C."/>
            <person name="Streit W.R."/>
            <person name="Rodriguez L.M."/>
            <person name="Overmann J."/>
            <person name="Jimenez D.J."/>
        </authorList>
    </citation>
    <scope>NUCLEOTIDE SEQUENCE</scope>
    <source>
        <strain evidence="1">MAG 3858</strain>
    </source>
</reference>
<dbReference type="Gene3D" id="3.10.450.50">
    <property type="match status" value="1"/>
</dbReference>
<evidence type="ECO:0000313" key="2">
    <source>
        <dbReference type="Proteomes" id="UP001214530"/>
    </source>
</evidence>
<dbReference type="Proteomes" id="UP001214530">
    <property type="component" value="Chromosome"/>
</dbReference>
<gene>
    <name evidence="1" type="ORF">P0Y49_10700</name>
</gene>
<dbReference type="InterPro" id="IPR032710">
    <property type="entry name" value="NTF2-like_dom_sf"/>
</dbReference>
<dbReference type="PANTHER" id="PTHR38436">
    <property type="entry name" value="POLYKETIDE CYCLASE SNOAL-LIKE DOMAIN"/>
    <property type="match status" value="1"/>
</dbReference>
<dbReference type="Pfam" id="PF07366">
    <property type="entry name" value="SnoaL"/>
    <property type="match status" value="1"/>
</dbReference>
<dbReference type="GO" id="GO:0030638">
    <property type="term" value="P:polyketide metabolic process"/>
    <property type="evidence" value="ECO:0007669"/>
    <property type="project" value="InterPro"/>
</dbReference>
<organism evidence="1 2">
    <name type="scientific">Candidatus Pedobacter colombiensis</name>
    <dbReference type="NCBI Taxonomy" id="3121371"/>
    <lineage>
        <taxon>Bacteria</taxon>
        <taxon>Pseudomonadati</taxon>
        <taxon>Bacteroidota</taxon>
        <taxon>Sphingobacteriia</taxon>
        <taxon>Sphingobacteriales</taxon>
        <taxon>Sphingobacteriaceae</taxon>
        <taxon>Pedobacter</taxon>
    </lineage>
</organism>
<dbReference type="EMBL" id="CP119313">
    <property type="protein sequence ID" value="WEK21606.1"/>
    <property type="molecule type" value="Genomic_DNA"/>
</dbReference>
<proteinExistence type="predicted"/>
<dbReference type="InterPro" id="IPR009959">
    <property type="entry name" value="Cyclase_SnoaL-like"/>
</dbReference>
<protein>
    <submittedName>
        <fullName evidence="1">Ester cyclase</fullName>
    </submittedName>
</protein>
<dbReference type="SUPFAM" id="SSF54427">
    <property type="entry name" value="NTF2-like"/>
    <property type="match status" value="1"/>
</dbReference>
<evidence type="ECO:0000313" key="1">
    <source>
        <dbReference type="EMBL" id="WEK21606.1"/>
    </source>
</evidence>
<name>A0AAJ5WBK8_9SPHI</name>
<dbReference type="AlphaFoldDB" id="A0AAJ5WBK8"/>